<dbReference type="InterPro" id="IPR035906">
    <property type="entry name" value="MetI-like_sf"/>
</dbReference>
<evidence type="ECO:0000259" key="8">
    <source>
        <dbReference type="PROSITE" id="PS50928"/>
    </source>
</evidence>
<protein>
    <submittedName>
        <fullName evidence="9">ABC transporter permease</fullName>
    </submittedName>
</protein>
<feature type="transmembrane region" description="Helical" evidence="7">
    <location>
        <begin position="241"/>
        <end position="260"/>
    </location>
</feature>
<keyword evidence="5 7" id="KW-1133">Transmembrane helix</keyword>
<feature type="transmembrane region" description="Helical" evidence="7">
    <location>
        <begin position="146"/>
        <end position="162"/>
    </location>
</feature>
<comment type="caution">
    <text evidence="9">The sequence shown here is derived from an EMBL/GenBank/DDBJ whole genome shotgun (WGS) entry which is preliminary data.</text>
</comment>
<proteinExistence type="inferred from homology"/>
<evidence type="ECO:0000313" key="9">
    <source>
        <dbReference type="EMBL" id="MFC5653333.1"/>
    </source>
</evidence>
<keyword evidence="3" id="KW-1003">Cell membrane</keyword>
<keyword evidence="4 7" id="KW-0812">Transmembrane</keyword>
<dbReference type="Proteomes" id="UP001596047">
    <property type="component" value="Unassembled WGS sequence"/>
</dbReference>
<evidence type="ECO:0000313" key="10">
    <source>
        <dbReference type="Proteomes" id="UP001596047"/>
    </source>
</evidence>
<dbReference type="PANTHER" id="PTHR30151">
    <property type="entry name" value="ALKANE SULFONATE ABC TRANSPORTER-RELATED, MEMBRANE SUBUNIT"/>
    <property type="match status" value="1"/>
</dbReference>
<organism evidence="9 10">
    <name type="scientific">Paenibacillus solisilvae</name>
    <dbReference type="NCBI Taxonomy" id="2486751"/>
    <lineage>
        <taxon>Bacteria</taxon>
        <taxon>Bacillati</taxon>
        <taxon>Bacillota</taxon>
        <taxon>Bacilli</taxon>
        <taxon>Bacillales</taxon>
        <taxon>Paenibacillaceae</taxon>
        <taxon>Paenibacillus</taxon>
    </lineage>
</organism>
<comment type="subcellular location">
    <subcellularLocation>
        <location evidence="1 7">Cell membrane</location>
        <topology evidence="1 7">Multi-pass membrane protein</topology>
    </subcellularLocation>
</comment>
<dbReference type="SUPFAM" id="SSF161098">
    <property type="entry name" value="MetI-like"/>
    <property type="match status" value="1"/>
</dbReference>
<evidence type="ECO:0000256" key="4">
    <source>
        <dbReference type="ARBA" id="ARBA00022692"/>
    </source>
</evidence>
<evidence type="ECO:0000256" key="7">
    <source>
        <dbReference type="RuleBase" id="RU363032"/>
    </source>
</evidence>
<reference evidence="10" key="1">
    <citation type="journal article" date="2019" name="Int. J. Syst. Evol. Microbiol.">
        <title>The Global Catalogue of Microorganisms (GCM) 10K type strain sequencing project: providing services to taxonomists for standard genome sequencing and annotation.</title>
        <authorList>
            <consortium name="The Broad Institute Genomics Platform"/>
            <consortium name="The Broad Institute Genome Sequencing Center for Infectious Disease"/>
            <person name="Wu L."/>
            <person name="Ma J."/>
        </authorList>
    </citation>
    <scope>NUCLEOTIDE SEQUENCE [LARGE SCALE GENOMIC DNA]</scope>
    <source>
        <strain evidence="10">CGMCC 1.3240</strain>
    </source>
</reference>
<feature type="transmembrane region" description="Helical" evidence="7">
    <location>
        <begin position="115"/>
        <end position="134"/>
    </location>
</feature>
<dbReference type="Pfam" id="PF00528">
    <property type="entry name" value="BPD_transp_1"/>
    <property type="match status" value="1"/>
</dbReference>
<dbReference type="PROSITE" id="PS50928">
    <property type="entry name" value="ABC_TM1"/>
    <property type="match status" value="1"/>
</dbReference>
<comment type="similarity">
    <text evidence="7">Belongs to the binding-protein-dependent transport system permease family.</text>
</comment>
<gene>
    <name evidence="9" type="ORF">ACFPYJ_30305</name>
</gene>
<feature type="transmembrane region" description="Helical" evidence="7">
    <location>
        <begin position="199"/>
        <end position="221"/>
    </location>
</feature>
<feature type="domain" description="ABC transmembrane type-1" evidence="8">
    <location>
        <begin position="76"/>
        <end position="260"/>
    </location>
</feature>
<dbReference type="InterPro" id="IPR000515">
    <property type="entry name" value="MetI-like"/>
</dbReference>
<keyword evidence="6 7" id="KW-0472">Membrane</keyword>
<dbReference type="RefSeq" id="WP_379191985.1">
    <property type="nucleotide sequence ID" value="NZ_JBHSOW010000121.1"/>
</dbReference>
<feature type="transmembrane region" description="Helical" evidence="7">
    <location>
        <begin position="87"/>
        <end position="108"/>
    </location>
</feature>
<evidence type="ECO:0000256" key="2">
    <source>
        <dbReference type="ARBA" id="ARBA00022448"/>
    </source>
</evidence>
<sequence length="278" mass="31011">MKTDGQAIIYKETYSNPTFLSWLSKNHYSFYPWLVGILMLLLWQLQVLHRLFRLELYQLPIPSGIWGAFRDQYDLLLNYTGYTGIEIFGGFLIGSLLGFLIAIPASLFPDGGRGGIAIIAMINAVPIVALAPVMNNWFGDGVASRIGVVSVLTMATMCVNTFKGMTSIDHSYFELMQSYAASKWKVFYKIRLPHGLPNVFAALKINMTTSIIGAIVGEFFYASRGLGYLLSDQIKLANMPLSWACITLAAILGITLYFVVQSTERFFIPWKKSHSGKS</sequence>
<accession>A0ABW0W6M8</accession>
<name>A0ABW0W6M8_9BACL</name>
<dbReference type="EMBL" id="JBHSOW010000121">
    <property type="protein sequence ID" value="MFC5653333.1"/>
    <property type="molecule type" value="Genomic_DNA"/>
</dbReference>
<dbReference type="PANTHER" id="PTHR30151:SF20">
    <property type="entry name" value="ABC TRANSPORTER PERMEASE PROTEIN HI_0355-RELATED"/>
    <property type="match status" value="1"/>
</dbReference>
<keyword evidence="2 7" id="KW-0813">Transport</keyword>
<evidence type="ECO:0000256" key="1">
    <source>
        <dbReference type="ARBA" id="ARBA00004651"/>
    </source>
</evidence>
<evidence type="ECO:0000256" key="6">
    <source>
        <dbReference type="ARBA" id="ARBA00023136"/>
    </source>
</evidence>
<dbReference type="CDD" id="cd06261">
    <property type="entry name" value="TM_PBP2"/>
    <property type="match status" value="1"/>
</dbReference>
<feature type="transmembrane region" description="Helical" evidence="7">
    <location>
        <begin position="30"/>
        <end position="52"/>
    </location>
</feature>
<evidence type="ECO:0000256" key="5">
    <source>
        <dbReference type="ARBA" id="ARBA00022989"/>
    </source>
</evidence>
<keyword evidence="10" id="KW-1185">Reference proteome</keyword>
<evidence type="ECO:0000256" key="3">
    <source>
        <dbReference type="ARBA" id="ARBA00022475"/>
    </source>
</evidence>
<dbReference type="Gene3D" id="1.10.3720.10">
    <property type="entry name" value="MetI-like"/>
    <property type="match status" value="1"/>
</dbReference>